<comment type="similarity">
    <text evidence="1">Belongs to the sigma-70 factor family. ECF subfamily.</text>
</comment>
<dbReference type="RefSeq" id="WP_013428046.1">
    <property type="nucleotide sequence ID" value="NC_014666.1"/>
</dbReference>
<dbReference type="AlphaFoldDB" id="E3IW07"/>
<dbReference type="HOGENOM" id="CLU_047691_9_2_11"/>
<dbReference type="Gene3D" id="1.10.1740.10">
    <property type="match status" value="1"/>
</dbReference>
<feature type="domain" description="RNA polymerase sigma factor 70 region 4 type 2" evidence="6">
    <location>
        <begin position="121"/>
        <end position="171"/>
    </location>
</feature>
<name>E3IW07_PSEI1</name>
<dbReference type="InterPro" id="IPR007627">
    <property type="entry name" value="RNA_pol_sigma70_r2"/>
</dbReference>
<evidence type="ECO:0000256" key="2">
    <source>
        <dbReference type="ARBA" id="ARBA00023015"/>
    </source>
</evidence>
<evidence type="ECO:0000259" key="5">
    <source>
        <dbReference type="Pfam" id="PF04542"/>
    </source>
</evidence>
<dbReference type="EMBL" id="CP002299">
    <property type="protein sequence ID" value="ADP84935.1"/>
    <property type="molecule type" value="Genomic_DNA"/>
</dbReference>
<dbReference type="GO" id="GO:0016987">
    <property type="term" value="F:sigma factor activity"/>
    <property type="evidence" value="ECO:0007669"/>
    <property type="project" value="UniProtKB-KW"/>
</dbReference>
<dbReference type="Pfam" id="PF04542">
    <property type="entry name" value="Sigma70_r2"/>
    <property type="match status" value="1"/>
</dbReference>
<accession>E3IW07</accession>
<evidence type="ECO:0000256" key="4">
    <source>
        <dbReference type="ARBA" id="ARBA00023163"/>
    </source>
</evidence>
<dbReference type="InterPro" id="IPR013249">
    <property type="entry name" value="RNA_pol_sigma70_r4_t2"/>
</dbReference>
<organism evidence="7 8">
    <name type="scientific">Pseudofrankia inefficax (strain DSM 45817 / CECT 9037 / DDB 130130 / EuI1c)</name>
    <name type="common">Frankia inefficax</name>
    <dbReference type="NCBI Taxonomy" id="298654"/>
    <lineage>
        <taxon>Bacteria</taxon>
        <taxon>Bacillati</taxon>
        <taxon>Actinomycetota</taxon>
        <taxon>Actinomycetes</taxon>
        <taxon>Frankiales</taxon>
        <taxon>Frankiaceae</taxon>
        <taxon>Pseudofrankia</taxon>
    </lineage>
</organism>
<protein>
    <submittedName>
        <fullName evidence="7">RNA polymerase, sigma-24 subunit, ECF subfamily</fullName>
    </submittedName>
</protein>
<dbReference type="eggNOG" id="COG1595">
    <property type="taxonomic scope" value="Bacteria"/>
</dbReference>
<dbReference type="GO" id="GO:0003677">
    <property type="term" value="F:DNA binding"/>
    <property type="evidence" value="ECO:0007669"/>
    <property type="project" value="InterPro"/>
</dbReference>
<keyword evidence="2" id="KW-0805">Transcription regulation</keyword>
<gene>
    <name evidence="7" type="ordered locus">FraEuI1c_6968</name>
</gene>
<keyword evidence="3" id="KW-0731">Sigma factor</keyword>
<dbReference type="Proteomes" id="UP000002484">
    <property type="component" value="Chromosome"/>
</dbReference>
<dbReference type="OrthoDB" id="3698333at2"/>
<dbReference type="InterPro" id="IPR013325">
    <property type="entry name" value="RNA_pol_sigma_r2"/>
</dbReference>
<evidence type="ECO:0000313" key="8">
    <source>
        <dbReference type="Proteomes" id="UP000002484"/>
    </source>
</evidence>
<dbReference type="InterPro" id="IPR014284">
    <property type="entry name" value="RNA_pol_sigma-70_dom"/>
</dbReference>
<dbReference type="Gene3D" id="1.10.10.10">
    <property type="entry name" value="Winged helix-like DNA-binding domain superfamily/Winged helix DNA-binding domain"/>
    <property type="match status" value="1"/>
</dbReference>
<dbReference type="PANTHER" id="PTHR43133">
    <property type="entry name" value="RNA POLYMERASE ECF-TYPE SIGMA FACTO"/>
    <property type="match status" value="1"/>
</dbReference>
<dbReference type="KEGG" id="fri:FraEuI1c_6968"/>
<keyword evidence="8" id="KW-1185">Reference proteome</keyword>
<dbReference type="CDD" id="cd06171">
    <property type="entry name" value="Sigma70_r4"/>
    <property type="match status" value="1"/>
</dbReference>
<feature type="domain" description="RNA polymerase sigma-70 region 2" evidence="5">
    <location>
        <begin position="25"/>
        <end position="91"/>
    </location>
</feature>
<evidence type="ECO:0000259" key="6">
    <source>
        <dbReference type="Pfam" id="PF08281"/>
    </source>
</evidence>
<dbReference type="Pfam" id="PF08281">
    <property type="entry name" value="Sigma70_r4_2"/>
    <property type="match status" value="1"/>
</dbReference>
<dbReference type="STRING" id="298654.FraEuI1c_6968"/>
<dbReference type="SUPFAM" id="SSF88946">
    <property type="entry name" value="Sigma2 domain of RNA polymerase sigma factors"/>
    <property type="match status" value="1"/>
</dbReference>
<sequence length="180" mass="19366">MTDVGSDAALLAAVGAGDLDALRELYDRHAPWLSVRLARRCNDGEVVADALQDTFVAIWRKPAGFHGDGEVAAWIWGIAVRRLVSRLRSRRDVIVVPEPPEPGSVPAAEEQVLVAVEYGDVGQAMARLSPQMRAVIQAVVLDGLTAKEAARLLRVPESTVKTRLSRAKAQLRATLAEGVA</sequence>
<dbReference type="SUPFAM" id="SSF88659">
    <property type="entry name" value="Sigma3 and sigma4 domains of RNA polymerase sigma factors"/>
    <property type="match status" value="1"/>
</dbReference>
<dbReference type="PANTHER" id="PTHR43133:SF46">
    <property type="entry name" value="RNA POLYMERASE SIGMA-70 FACTOR ECF SUBFAMILY"/>
    <property type="match status" value="1"/>
</dbReference>
<evidence type="ECO:0000256" key="1">
    <source>
        <dbReference type="ARBA" id="ARBA00010641"/>
    </source>
</evidence>
<keyword evidence="4" id="KW-0804">Transcription</keyword>
<dbReference type="InterPro" id="IPR013324">
    <property type="entry name" value="RNA_pol_sigma_r3/r4-like"/>
</dbReference>
<evidence type="ECO:0000313" key="7">
    <source>
        <dbReference type="EMBL" id="ADP84935.1"/>
    </source>
</evidence>
<dbReference type="GO" id="GO:0006352">
    <property type="term" value="P:DNA-templated transcription initiation"/>
    <property type="evidence" value="ECO:0007669"/>
    <property type="project" value="InterPro"/>
</dbReference>
<reference evidence="7 8" key="1">
    <citation type="submission" date="2010-10" db="EMBL/GenBank/DDBJ databases">
        <title>Complete sequence of Frankia sp. EuI1c.</title>
        <authorList>
            <consortium name="US DOE Joint Genome Institute"/>
            <person name="Lucas S."/>
            <person name="Copeland A."/>
            <person name="Lapidus A."/>
            <person name="Cheng J.-F."/>
            <person name="Bruce D."/>
            <person name="Goodwin L."/>
            <person name="Pitluck S."/>
            <person name="Chertkov O."/>
            <person name="Detter J.C."/>
            <person name="Han C."/>
            <person name="Tapia R."/>
            <person name="Land M."/>
            <person name="Hauser L."/>
            <person name="Jeffries C."/>
            <person name="Kyrpides N."/>
            <person name="Ivanova N."/>
            <person name="Mikhailova N."/>
            <person name="Beauchemin N."/>
            <person name="Sen A."/>
            <person name="Sur S.A."/>
            <person name="Gtari M."/>
            <person name="Wall L."/>
            <person name="Tisa L."/>
            <person name="Woyke T."/>
        </authorList>
    </citation>
    <scope>NUCLEOTIDE SEQUENCE [LARGE SCALE GENOMIC DNA]</scope>
    <source>
        <strain evidence="8">DSM 45817 / CECT 9037 / EuI1c</strain>
    </source>
</reference>
<dbReference type="InterPro" id="IPR036388">
    <property type="entry name" value="WH-like_DNA-bd_sf"/>
</dbReference>
<proteinExistence type="inferred from homology"/>
<evidence type="ECO:0000256" key="3">
    <source>
        <dbReference type="ARBA" id="ARBA00023082"/>
    </source>
</evidence>
<dbReference type="NCBIfam" id="TIGR02937">
    <property type="entry name" value="sigma70-ECF"/>
    <property type="match status" value="1"/>
</dbReference>
<dbReference type="InParanoid" id="E3IW07"/>
<dbReference type="InterPro" id="IPR039425">
    <property type="entry name" value="RNA_pol_sigma-70-like"/>
</dbReference>